<evidence type="ECO:0000256" key="6">
    <source>
        <dbReference type="ARBA" id="ARBA00022989"/>
    </source>
</evidence>
<protein>
    <recommendedName>
        <fullName evidence="14">Sodium:proline symporter</fullName>
    </recommendedName>
</protein>
<dbReference type="KEGG" id="puo:RZN69_03990"/>
<keyword evidence="4" id="KW-1003">Cell membrane</keyword>
<keyword evidence="8" id="KW-0406">Ion transport</keyword>
<evidence type="ECO:0000256" key="5">
    <source>
        <dbReference type="ARBA" id="ARBA00022692"/>
    </source>
</evidence>
<keyword evidence="9 11" id="KW-0472">Membrane</keyword>
<name>A0AAQ3LBH4_9BACT</name>
<gene>
    <name evidence="12" type="ORF">RZN69_03990</name>
</gene>
<evidence type="ECO:0000256" key="1">
    <source>
        <dbReference type="ARBA" id="ARBA00004651"/>
    </source>
</evidence>
<dbReference type="Gene3D" id="1.20.1730.10">
    <property type="entry name" value="Sodium/glucose cotransporter"/>
    <property type="match status" value="1"/>
</dbReference>
<keyword evidence="7" id="KW-0915">Sodium</keyword>
<dbReference type="GO" id="GO:0005886">
    <property type="term" value="C:plasma membrane"/>
    <property type="evidence" value="ECO:0007669"/>
    <property type="project" value="UniProtKB-SubCell"/>
</dbReference>
<dbReference type="AlphaFoldDB" id="A0AAQ3LBH4"/>
<evidence type="ECO:0000313" key="13">
    <source>
        <dbReference type="Proteomes" id="UP001304300"/>
    </source>
</evidence>
<feature type="transmembrane region" description="Helical" evidence="11">
    <location>
        <begin position="61"/>
        <end position="81"/>
    </location>
</feature>
<accession>A0AAQ3LBH4</accession>
<evidence type="ECO:0000256" key="10">
    <source>
        <dbReference type="ARBA" id="ARBA00023201"/>
    </source>
</evidence>
<keyword evidence="13" id="KW-1185">Reference proteome</keyword>
<evidence type="ECO:0000256" key="3">
    <source>
        <dbReference type="ARBA" id="ARBA00022448"/>
    </source>
</evidence>
<feature type="transmembrane region" description="Helical" evidence="11">
    <location>
        <begin position="87"/>
        <end position="112"/>
    </location>
</feature>
<evidence type="ECO:0000256" key="4">
    <source>
        <dbReference type="ARBA" id="ARBA00022475"/>
    </source>
</evidence>
<keyword evidence="5 11" id="KW-0812">Transmembrane</keyword>
<keyword evidence="10" id="KW-0739">Sodium transport</keyword>
<evidence type="ECO:0000256" key="9">
    <source>
        <dbReference type="ARBA" id="ARBA00023136"/>
    </source>
</evidence>
<evidence type="ECO:0000256" key="11">
    <source>
        <dbReference type="SAM" id="Phobius"/>
    </source>
</evidence>
<dbReference type="InterPro" id="IPR038377">
    <property type="entry name" value="Na/Glc_symporter_sf"/>
</dbReference>
<dbReference type="EMBL" id="CP136920">
    <property type="protein sequence ID" value="WOO42237.1"/>
    <property type="molecule type" value="Genomic_DNA"/>
</dbReference>
<dbReference type="InterPro" id="IPR051163">
    <property type="entry name" value="Sodium:Solute_Symporter_SSF"/>
</dbReference>
<dbReference type="RefSeq" id="WP_317834741.1">
    <property type="nucleotide sequence ID" value="NZ_CP136920.1"/>
</dbReference>
<keyword evidence="6 11" id="KW-1133">Transmembrane helix</keyword>
<dbReference type="PANTHER" id="PTHR42985">
    <property type="entry name" value="SODIUM-COUPLED MONOCARBOXYLATE TRANSPORTER"/>
    <property type="match status" value="1"/>
</dbReference>
<evidence type="ECO:0000313" key="12">
    <source>
        <dbReference type="EMBL" id="WOO42237.1"/>
    </source>
</evidence>
<dbReference type="InterPro" id="IPR001734">
    <property type="entry name" value="Na/solute_symporter"/>
</dbReference>
<dbReference type="PROSITE" id="PS50283">
    <property type="entry name" value="NA_SOLUT_SYMP_3"/>
    <property type="match status" value="1"/>
</dbReference>
<evidence type="ECO:0000256" key="7">
    <source>
        <dbReference type="ARBA" id="ARBA00023053"/>
    </source>
</evidence>
<sequence>MGLNLLDWAVIVLYLIGMIGLSAWLSLRQRDQKDYYLGGNNTGPLAIALSTLATQCSTNSLLGAPAFVAFGAGGGLVWLQYELALPFAMIGLMAFLMPVLRGLHLISIYAYLE</sequence>
<evidence type="ECO:0000256" key="2">
    <source>
        <dbReference type="ARBA" id="ARBA00006434"/>
    </source>
</evidence>
<evidence type="ECO:0000256" key="8">
    <source>
        <dbReference type="ARBA" id="ARBA00023065"/>
    </source>
</evidence>
<comment type="subcellular location">
    <subcellularLocation>
        <location evidence="1">Cell membrane</location>
        <topology evidence="1">Multi-pass membrane protein</topology>
    </subcellularLocation>
</comment>
<comment type="similarity">
    <text evidence="2">Belongs to the sodium:solute symporter (SSF) (TC 2.A.21) family.</text>
</comment>
<dbReference type="GO" id="GO:0006814">
    <property type="term" value="P:sodium ion transport"/>
    <property type="evidence" value="ECO:0007669"/>
    <property type="project" value="UniProtKB-KW"/>
</dbReference>
<evidence type="ECO:0008006" key="14">
    <source>
        <dbReference type="Google" id="ProtNLM"/>
    </source>
</evidence>
<reference evidence="12 13" key="1">
    <citation type="submission" date="2023-10" db="EMBL/GenBank/DDBJ databases">
        <title>Rubellicoccus peritrichatus gen. nov., sp. nov., isolated from an algae of coral reef tank.</title>
        <authorList>
            <person name="Luo J."/>
        </authorList>
    </citation>
    <scope>NUCLEOTIDE SEQUENCE [LARGE SCALE GENOMIC DNA]</scope>
    <source>
        <strain evidence="12 13">CR14</strain>
    </source>
</reference>
<dbReference type="PANTHER" id="PTHR42985:SF47">
    <property type="entry name" value="INTEGRAL MEMBRANE TRANSPORT PROTEIN"/>
    <property type="match status" value="1"/>
</dbReference>
<feature type="transmembrane region" description="Helical" evidence="11">
    <location>
        <begin position="6"/>
        <end position="27"/>
    </location>
</feature>
<dbReference type="Proteomes" id="UP001304300">
    <property type="component" value="Chromosome"/>
</dbReference>
<keyword evidence="3" id="KW-0813">Transport</keyword>
<dbReference type="GO" id="GO:0015293">
    <property type="term" value="F:symporter activity"/>
    <property type="evidence" value="ECO:0007669"/>
    <property type="project" value="TreeGrafter"/>
</dbReference>
<proteinExistence type="inferred from homology"/>
<organism evidence="12 13">
    <name type="scientific">Rubellicoccus peritrichatus</name>
    <dbReference type="NCBI Taxonomy" id="3080537"/>
    <lineage>
        <taxon>Bacteria</taxon>
        <taxon>Pseudomonadati</taxon>
        <taxon>Verrucomicrobiota</taxon>
        <taxon>Opitutia</taxon>
        <taxon>Puniceicoccales</taxon>
        <taxon>Cerasicoccaceae</taxon>
        <taxon>Rubellicoccus</taxon>
    </lineage>
</organism>